<dbReference type="PROSITE" id="PS50110">
    <property type="entry name" value="RESPONSE_REGULATORY"/>
    <property type="match status" value="1"/>
</dbReference>
<dbReference type="RefSeq" id="WP_342454460.1">
    <property type="nucleotide sequence ID" value="NZ_JAGGJU010000020.1"/>
</dbReference>
<dbReference type="InterPro" id="IPR052893">
    <property type="entry name" value="TCS_response_regulator"/>
</dbReference>
<keyword evidence="1" id="KW-0597">Phosphoprotein</keyword>
<dbReference type="InterPro" id="IPR001789">
    <property type="entry name" value="Sig_transdc_resp-reg_receiver"/>
</dbReference>
<feature type="modified residue" description="4-aspartylphosphate" evidence="1">
    <location>
        <position position="67"/>
    </location>
</feature>
<evidence type="ECO:0000313" key="4">
    <source>
        <dbReference type="Proteomes" id="UP000759443"/>
    </source>
</evidence>
<dbReference type="InterPro" id="IPR011006">
    <property type="entry name" value="CheY-like_superfamily"/>
</dbReference>
<keyword evidence="4" id="KW-1185">Reference proteome</keyword>
<dbReference type="SUPFAM" id="SSF52172">
    <property type="entry name" value="CheY-like"/>
    <property type="match status" value="1"/>
</dbReference>
<feature type="domain" description="Response regulatory" evidence="2">
    <location>
        <begin position="9"/>
        <end position="134"/>
    </location>
</feature>
<evidence type="ECO:0000313" key="3">
    <source>
        <dbReference type="EMBL" id="MBP1853547.1"/>
    </source>
</evidence>
<dbReference type="SMART" id="SM00448">
    <property type="entry name" value="REC"/>
    <property type="match status" value="1"/>
</dbReference>
<protein>
    <submittedName>
        <fullName evidence="3">CheY-like chemotaxis protein</fullName>
    </submittedName>
</protein>
<dbReference type="CDD" id="cd17557">
    <property type="entry name" value="REC_Rcp-like"/>
    <property type="match status" value="1"/>
</dbReference>
<dbReference type="Gene3D" id="3.40.50.2300">
    <property type="match status" value="1"/>
</dbReference>
<evidence type="ECO:0000259" key="2">
    <source>
        <dbReference type="PROSITE" id="PS50110"/>
    </source>
</evidence>
<evidence type="ECO:0000256" key="1">
    <source>
        <dbReference type="PROSITE-ProRule" id="PRU00169"/>
    </source>
</evidence>
<name>A0ABS4E6L0_9HYPH</name>
<dbReference type="EMBL" id="JAGGJU010000020">
    <property type="protein sequence ID" value="MBP1853547.1"/>
    <property type="molecule type" value="Genomic_DNA"/>
</dbReference>
<reference evidence="3 4" key="1">
    <citation type="submission" date="2021-03" db="EMBL/GenBank/DDBJ databases">
        <title>Genomic Encyclopedia of Type Strains, Phase IV (KMG-IV): sequencing the most valuable type-strain genomes for metagenomic binning, comparative biology and taxonomic classification.</title>
        <authorList>
            <person name="Goeker M."/>
        </authorList>
    </citation>
    <scope>NUCLEOTIDE SEQUENCE [LARGE SCALE GENOMIC DNA]</scope>
    <source>
        <strain evidence="3 4">DSM 21600</strain>
    </source>
</reference>
<dbReference type="PANTHER" id="PTHR44520">
    <property type="entry name" value="RESPONSE REGULATOR RCP1-RELATED"/>
    <property type="match status" value="1"/>
</dbReference>
<proteinExistence type="predicted"/>
<dbReference type="Proteomes" id="UP000759443">
    <property type="component" value="Unassembled WGS sequence"/>
</dbReference>
<gene>
    <name evidence="3" type="ORF">J2Z17_005009</name>
</gene>
<organism evidence="3 4">
    <name type="scientific">Rhizobium halophytocola</name>
    <dbReference type="NCBI Taxonomy" id="735519"/>
    <lineage>
        <taxon>Bacteria</taxon>
        <taxon>Pseudomonadati</taxon>
        <taxon>Pseudomonadota</taxon>
        <taxon>Alphaproteobacteria</taxon>
        <taxon>Hyphomicrobiales</taxon>
        <taxon>Rhizobiaceae</taxon>
        <taxon>Rhizobium/Agrobacterium group</taxon>
        <taxon>Rhizobium</taxon>
    </lineage>
</organism>
<dbReference type="Pfam" id="PF00072">
    <property type="entry name" value="Response_reg"/>
    <property type="match status" value="1"/>
</dbReference>
<accession>A0ABS4E6L0</accession>
<sequence length="151" mass="16879">MPQKPLLANILLVDDSHYDVVLTKIMLERDKVIANIIAVGDGREALAYLGNLPPFENASKPDLILLDLNMPDINGFKVLKVMVDKDWLRDIPVIICSGSDSERDLDTARGFGVIDYLVKPIEYARLAPILARIPKLTVNVTDEHHFICRCA</sequence>
<comment type="caution">
    <text evidence="3">The sequence shown here is derived from an EMBL/GenBank/DDBJ whole genome shotgun (WGS) entry which is preliminary data.</text>
</comment>